<keyword evidence="2" id="KW-1133">Transmembrane helix</keyword>
<accession>A0A7W6EVX4</accession>
<evidence type="ECO:0000313" key="4">
    <source>
        <dbReference type="EMBL" id="MBB3860748.1"/>
    </source>
</evidence>
<dbReference type="AlphaFoldDB" id="A0A7W6EVX4"/>
<feature type="transmembrane region" description="Helical" evidence="2">
    <location>
        <begin position="52"/>
        <end position="72"/>
    </location>
</feature>
<feature type="region of interest" description="Disordered" evidence="1">
    <location>
        <begin position="84"/>
        <end position="116"/>
    </location>
</feature>
<keyword evidence="5" id="KW-1185">Reference proteome</keyword>
<reference evidence="4 5" key="1">
    <citation type="submission" date="2020-08" db="EMBL/GenBank/DDBJ databases">
        <title>Genomic Encyclopedia of Type Strains, Phase IV (KMG-IV): sequencing the most valuable type-strain genomes for metagenomic binning, comparative biology and taxonomic classification.</title>
        <authorList>
            <person name="Goeker M."/>
        </authorList>
    </citation>
    <scope>NUCLEOTIDE SEQUENCE [LARGE SCALE GENOMIC DNA]</scope>
    <source>
        <strain evidence="4 5">DSM 14552</strain>
    </source>
</reference>
<protein>
    <submittedName>
        <fullName evidence="4">Uncharacterized protein</fullName>
    </submittedName>
</protein>
<dbReference type="Proteomes" id="UP000562395">
    <property type="component" value="Unassembled WGS sequence"/>
</dbReference>
<evidence type="ECO:0000313" key="5">
    <source>
        <dbReference type="Proteomes" id="UP000562395"/>
    </source>
</evidence>
<keyword evidence="2" id="KW-0812">Transmembrane</keyword>
<comment type="caution">
    <text evidence="4">The sequence shown here is derived from an EMBL/GenBank/DDBJ whole genome shotgun (WGS) entry which is preliminary data.</text>
</comment>
<evidence type="ECO:0000256" key="2">
    <source>
        <dbReference type="SAM" id="Phobius"/>
    </source>
</evidence>
<organism evidence="4 5">
    <name type="scientific">Novosphingobium hassiacum</name>
    <dbReference type="NCBI Taxonomy" id="173676"/>
    <lineage>
        <taxon>Bacteria</taxon>
        <taxon>Pseudomonadati</taxon>
        <taxon>Pseudomonadota</taxon>
        <taxon>Alphaproteobacteria</taxon>
        <taxon>Sphingomonadales</taxon>
        <taxon>Sphingomonadaceae</taxon>
        <taxon>Novosphingobium</taxon>
    </lineage>
</organism>
<keyword evidence="2" id="KW-0472">Membrane</keyword>
<name>A0A7W6EVX4_9SPHN</name>
<dbReference type="EMBL" id="JACICY010000004">
    <property type="protein sequence ID" value="MBB3860748.1"/>
    <property type="molecule type" value="Genomic_DNA"/>
</dbReference>
<feature type="chain" id="PRO_5030898265" evidence="3">
    <location>
        <begin position="29"/>
        <end position="186"/>
    </location>
</feature>
<feature type="signal peptide" evidence="3">
    <location>
        <begin position="1"/>
        <end position="28"/>
    </location>
</feature>
<dbReference type="RefSeq" id="WP_183613236.1">
    <property type="nucleotide sequence ID" value="NZ_JACICY010000004.1"/>
</dbReference>
<evidence type="ECO:0000256" key="3">
    <source>
        <dbReference type="SAM" id="SignalP"/>
    </source>
</evidence>
<keyword evidence="3" id="KW-0732">Signal</keyword>
<evidence type="ECO:0000256" key="1">
    <source>
        <dbReference type="SAM" id="MobiDB-lite"/>
    </source>
</evidence>
<feature type="compositionally biased region" description="Basic and acidic residues" evidence="1">
    <location>
        <begin position="84"/>
        <end position="102"/>
    </location>
</feature>
<gene>
    <name evidence="4" type="ORF">GGQ88_002017</name>
</gene>
<proteinExistence type="predicted"/>
<sequence length="186" mass="19777">MTGKFARTALAVAAMASAVLPLASQAQARPGWNGGGWGGGRGWHRDRGIDGGDVLAGILIIGGIAAIASAASNAQRNRDVVRNNDYRYRPDDGPRDYYRRDNWPTGNADGNGQRGDYARGATRSIDDAVNRCVDEASSKGDVDEVYDASRSANGYRVSGTLRNGDRFSCDINGEGGVLLDLRRGPM</sequence>